<sequence length="191" mass="20787">MRVRPRKPLLKIDWRPIRQTESVSSSTHAAHDTVSAAEGMSGAPSGPGGVSSLRSHPSVHSLQRKEEEVGGVGGEETEPVQIHYGNHLEDSDKGGAGVKWRKWDTSTGRGLSLDTEAERNALKEHVYPKLRDFCRENYGIEFQPIASSACPPPSPPPPTHQTSARSSLQIPLRSSPCWLDTHPALLTAPSF</sequence>
<name>A0A9N7UZ19_PLEPL</name>
<dbReference type="EMBL" id="CADEAL010002236">
    <property type="protein sequence ID" value="CAB1439147.1"/>
    <property type="molecule type" value="Genomic_DNA"/>
</dbReference>
<reference evidence="2" key="1">
    <citation type="submission" date="2020-03" db="EMBL/GenBank/DDBJ databases">
        <authorList>
            <person name="Weist P."/>
        </authorList>
    </citation>
    <scope>NUCLEOTIDE SEQUENCE</scope>
</reference>
<gene>
    <name evidence="2" type="ORF">PLEPLA_LOCUS26977</name>
</gene>
<protein>
    <submittedName>
        <fullName evidence="2">Uncharacterized protein</fullName>
    </submittedName>
</protein>
<feature type="compositionally biased region" description="Low complexity" evidence="1">
    <location>
        <begin position="35"/>
        <end position="44"/>
    </location>
</feature>
<evidence type="ECO:0000313" key="2">
    <source>
        <dbReference type="EMBL" id="CAB1439147.1"/>
    </source>
</evidence>
<organism evidence="2 3">
    <name type="scientific">Pleuronectes platessa</name>
    <name type="common">European plaice</name>
    <dbReference type="NCBI Taxonomy" id="8262"/>
    <lineage>
        <taxon>Eukaryota</taxon>
        <taxon>Metazoa</taxon>
        <taxon>Chordata</taxon>
        <taxon>Craniata</taxon>
        <taxon>Vertebrata</taxon>
        <taxon>Euteleostomi</taxon>
        <taxon>Actinopterygii</taxon>
        <taxon>Neopterygii</taxon>
        <taxon>Teleostei</taxon>
        <taxon>Neoteleostei</taxon>
        <taxon>Acanthomorphata</taxon>
        <taxon>Carangaria</taxon>
        <taxon>Pleuronectiformes</taxon>
        <taxon>Pleuronectoidei</taxon>
        <taxon>Pleuronectidae</taxon>
        <taxon>Pleuronectes</taxon>
    </lineage>
</organism>
<accession>A0A9N7UZ19</accession>
<dbReference type="Proteomes" id="UP001153269">
    <property type="component" value="Unassembled WGS sequence"/>
</dbReference>
<feature type="compositionally biased region" description="Polar residues" evidence="1">
    <location>
        <begin position="19"/>
        <end position="28"/>
    </location>
</feature>
<evidence type="ECO:0000256" key="1">
    <source>
        <dbReference type="SAM" id="MobiDB-lite"/>
    </source>
</evidence>
<dbReference type="AlphaFoldDB" id="A0A9N7UZ19"/>
<feature type="compositionally biased region" description="Pro residues" evidence="1">
    <location>
        <begin position="150"/>
        <end position="159"/>
    </location>
</feature>
<proteinExistence type="predicted"/>
<keyword evidence="3" id="KW-1185">Reference proteome</keyword>
<evidence type="ECO:0000313" key="3">
    <source>
        <dbReference type="Proteomes" id="UP001153269"/>
    </source>
</evidence>
<comment type="caution">
    <text evidence="2">The sequence shown here is derived from an EMBL/GenBank/DDBJ whole genome shotgun (WGS) entry which is preliminary data.</text>
</comment>
<feature type="region of interest" description="Disordered" evidence="1">
    <location>
        <begin position="1"/>
        <end position="77"/>
    </location>
</feature>
<feature type="region of interest" description="Disordered" evidence="1">
    <location>
        <begin position="146"/>
        <end position="168"/>
    </location>
</feature>